<evidence type="ECO:0000313" key="2">
    <source>
        <dbReference type="Proteomes" id="UP000823882"/>
    </source>
</evidence>
<evidence type="ECO:0000313" key="1">
    <source>
        <dbReference type="EMBL" id="HJC41759.1"/>
    </source>
</evidence>
<gene>
    <name evidence="1" type="ORF">H9701_09455</name>
</gene>
<organism evidence="1 2">
    <name type="scientific">Candidatus Intestinimonas pullistercoris</name>
    <dbReference type="NCBI Taxonomy" id="2838623"/>
    <lineage>
        <taxon>Bacteria</taxon>
        <taxon>Bacillati</taxon>
        <taxon>Bacillota</taxon>
        <taxon>Clostridia</taxon>
        <taxon>Eubacteriales</taxon>
        <taxon>Intestinimonas</taxon>
    </lineage>
</organism>
<accession>A0A9D2T145</accession>
<reference evidence="1" key="1">
    <citation type="journal article" date="2021" name="PeerJ">
        <title>Extensive microbial diversity within the chicken gut microbiome revealed by metagenomics and culture.</title>
        <authorList>
            <person name="Gilroy R."/>
            <person name="Ravi A."/>
            <person name="Getino M."/>
            <person name="Pursley I."/>
            <person name="Horton D.L."/>
            <person name="Alikhan N.F."/>
            <person name="Baker D."/>
            <person name="Gharbi K."/>
            <person name="Hall N."/>
            <person name="Watson M."/>
            <person name="Adriaenssens E.M."/>
            <person name="Foster-Nyarko E."/>
            <person name="Jarju S."/>
            <person name="Secka A."/>
            <person name="Antonio M."/>
            <person name="Oren A."/>
            <person name="Chaudhuri R.R."/>
            <person name="La Ragione R."/>
            <person name="Hildebrand F."/>
            <person name="Pallen M.J."/>
        </authorList>
    </citation>
    <scope>NUCLEOTIDE SEQUENCE</scope>
    <source>
        <strain evidence="1">CHK186-1790</strain>
    </source>
</reference>
<reference evidence="1" key="2">
    <citation type="submission" date="2021-04" db="EMBL/GenBank/DDBJ databases">
        <authorList>
            <person name="Gilroy R."/>
        </authorList>
    </citation>
    <scope>NUCLEOTIDE SEQUENCE</scope>
    <source>
        <strain evidence="1">CHK186-1790</strain>
    </source>
</reference>
<sequence>MELAISLLAKRLENQPMYVHFPQLELSAKELLESTSYQALCQIREILLDDTLSDPECFQKIERIVRVFEAFGSDCGHRHDF</sequence>
<name>A0A9D2T145_9FIRM</name>
<dbReference type="Proteomes" id="UP000823882">
    <property type="component" value="Unassembled WGS sequence"/>
</dbReference>
<proteinExistence type="predicted"/>
<protein>
    <submittedName>
        <fullName evidence="1">Uncharacterized protein</fullName>
    </submittedName>
</protein>
<comment type="caution">
    <text evidence="1">The sequence shown here is derived from an EMBL/GenBank/DDBJ whole genome shotgun (WGS) entry which is preliminary data.</text>
</comment>
<dbReference type="AlphaFoldDB" id="A0A9D2T145"/>
<dbReference type="EMBL" id="DWWJ01000174">
    <property type="protein sequence ID" value="HJC41759.1"/>
    <property type="molecule type" value="Genomic_DNA"/>
</dbReference>